<dbReference type="InterPro" id="IPR036397">
    <property type="entry name" value="RNaseH_sf"/>
</dbReference>
<name>A0A0G4K9K3_9SPIR</name>
<dbReference type="InterPro" id="IPR012337">
    <property type="entry name" value="RNaseH-like_sf"/>
</dbReference>
<dbReference type="GO" id="GO:0006281">
    <property type="term" value="P:DNA repair"/>
    <property type="evidence" value="ECO:0007669"/>
    <property type="project" value="UniProtKB-UniRule"/>
</dbReference>
<reference evidence="16" key="1">
    <citation type="submission" date="2015-04" db="EMBL/GenBank/DDBJ databases">
        <authorList>
            <person name="Mushtaq Mamoona"/>
        </authorList>
    </citation>
    <scope>NUCLEOTIDE SEQUENCE [LARGE SCALE GENOMIC DNA]</scope>
    <source>
        <strain evidence="16">AN4859/03</strain>
    </source>
</reference>
<dbReference type="Proteomes" id="UP000043763">
    <property type="component" value="Unassembled WGS sequence"/>
</dbReference>
<dbReference type="GO" id="GO:0003677">
    <property type="term" value="F:DNA binding"/>
    <property type="evidence" value="ECO:0007669"/>
    <property type="project" value="UniProtKB-KW"/>
</dbReference>
<keyword evidence="2 13" id="KW-0963">Cytoplasm</keyword>
<evidence type="ECO:0000256" key="5">
    <source>
        <dbReference type="ARBA" id="ARBA00022759"/>
    </source>
</evidence>
<keyword evidence="9 13" id="KW-0238">DNA-binding</keyword>
<protein>
    <recommendedName>
        <fullName evidence="13 14">Crossover junction endodeoxyribonuclease RuvC</fullName>
        <ecNumber evidence="13 14">3.1.21.10</ecNumber>
    </recommendedName>
    <alternativeName>
        <fullName evidence="13">Holliday junction nuclease RuvC</fullName>
    </alternativeName>
    <alternativeName>
        <fullName evidence="13">Holliday junction resolvase RuvC</fullName>
    </alternativeName>
</protein>
<evidence type="ECO:0000256" key="12">
    <source>
        <dbReference type="ARBA" id="ARBA00029354"/>
    </source>
</evidence>
<dbReference type="GO" id="GO:0000287">
    <property type="term" value="F:magnesium ion binding"/>
    <property type="evidence" value="ECO:0007669"/>
    <property type="project" value="UniProtKB-UniRule"/>
</dbReference>
<keyword evidence="5 13" id="KW-0255">Endonuclease</keyword>
<organism evidence="15 16">
    <name type="scientific">Brachyspira suanatina</name>
    <dbReference type="NCBI Taxonomy" id="381802"/>
    <lineage>
        <taxon>Bacteria</taxon>
        <taxon>Pseudomonadati</taxon>
        <taxon>Spirochaetota</taxon>
        <taxon>Spirochaetia</taxon>
        <taxon>Brachyspirales</taxon>
        <taxon>Brachyspiraceae</taxon>
        <taxon>Brachyspira</taxon>
    </lineage>
</organism>
<dbReference type="SUPFAM" id="SSF53098">
    <property type="entry name" value="Ribonuclease H-like"/>
    <property type="match status" value="1"/>
</dbReference>
<comment type="cofactor">
    <cofactor evidence="13">
        <name>Mg(2+)</name>
        <dbReference type="ChEBI" id="CHEBI:18420"/>
    </cofactor>
    <text evidence="13">Binds 2 Mg(2+) ion per subunit.</text>
</comment>
<gene>
    <name evidence="13 15" type="primary">ruvC</name>
    <name evidence="15" type="ORF">BRSU_2320</name>
</gene>
<dbReference type="GO" id="GO:0005737">
    <property type="term" value="C:cytoplasm"/>
    <property type="evidence" value="ECO:0007669"/>
    <property type="project" value="UniProtKB-SubCell"/>
</dbReference>
<feature type="binding site" evidence="13">
    <location>
        <position position="7"/>
    </location>
    <ligand>
        <name>Mg(2+)</name>
        <dbReference type="ChEBI" id="CHEBI:18420"/>
        <label>1</label>
    </ligand>
</feature>
<evidence type="ECO:0000256" key="14">
    <source>
        <dbReference type="NCBIfam" id="TIGR00228"/>
    </source>
</evidence>
<evidence type="ECO:0000256" key="1">
    <source>
        <dbReference type="ARBA" id="ARBA00009518"/>
    </source>
</evidence>
<evidence type="ECO:0000256" key="2">
    <source>
        <dbReference type="ARBA" id="ARBA00022490"/>
    </source>
</evidence>
<dbReference type="PANTHER" id="PTHR30194">
    <property type="entry name" value="CROSSOVER JUNCTION ENDODEOXYRIBONUCLEASE RUVC"/>
    <property type="match status" value="1"/>
</dbReference>
<dbReference type="AlphaFoldDB" id="A0A0G4K9K3"/>
<dbReference type="Gene3D" id="3.30.420.10">
    <property type="entry name" value="Ribonuclease H-like superfamily/Ribonuclease H"/>
    <property type="match status" value="1"/>
</dbReference>
<dbReference type="EC" id="3.1.21.10" evidence="13 14"/>
<comment type="catalytic activity">
    <reaction evidence="12 13">
        <text>Endonucleolytic cleavage at a junction such as a reciprocal single-stranded crossover between two homologous DNA duplexes (Holliday junction).</text>
        <dbReference type="EC" id="3.1.21.10"/>
    </reaction>
</comment>
<proteinExistence type="inferred from homology"/>
<keyword evidence="6 13" id="KW-0227">DNA damage</keyword>
<dbReference type="NCBIfam" id="TIGR00228">
    <property type="entry name" value="ruvC"/>
    <property type="match status" value="1"/>
</dbReference>
<keyword evidence="7 13" id="KW-0378">Hydrolase</keyword>
<dbReference type="InterPro" id="IPR002176">
    <property type="entry name" value="X-over_junc_endoDNase_RuvC"/>
</dbReference>
<evidence type="ECO:0000256" key="4">
    <source>
        <dbReference type="ARBA" id="ARBA00022723"/>
    </source>
</evidence>
<dbReference type="GO" id="GO:0048476">
    <property type="term" value="C:Holliday junction resolvase complex"/>
    <property type="evidence" value="ECO:0007669"/>
    <property type="project" value="UniProtKB-UniRule"/>
</dbReference>
<dbReference type="Pfam" id="PF02075">
    <property type="entry name" value="RuvC"/>
    <property type="match status" value="1"/>
</dbReference>
<evidence type="ECO:0000313" key="15">
    <source>
        <dbReference type="EMBL" id="CRF34898.1"/>
    </source>
</evidence>
<keyword evidence="8 13" id="KW-0460">Magnesium</keyword>
<keyword evidence="11 13" id="KW-0234">DNA repair</keyword>
<dbReference type="PANTHER" id="PTHR30194:SF3">
    <property type="entry name" value="CROSSOVER JUNCTION ENDODEOXYRIBONUCLEASE RUVC"/>
    <property type="match status" value="1"/>
</dbReference>
<comment type="subunit">
    <text evidence="13">Homodimer which binds Holliday junction (HJ) DNA. The HJ becomes 2-fold symmetrical on binding to RuvC with unstacked arms; it has a different conformation from HJ DNA in complex with RuvA. In the full resolvosome a probable DNA-RuvA(4)-RuvB(12)-RuvC(2) complex forms which resolves the HJ.</text>
</comment>
<dbReference type="CDD" id="cd16962">
    <property type="entry name" value="RuvC"/>
    <property type="match status" value="1"/>
</dbReference>
<evidence type="ECO:0000256" key="10">
    <source>
        <dbReference type="ARBA" id="ARBA00023172"/>
    </source>
</evidence>
<dbReference type="HAMAP" id="MF_00034">
    <property type="entry name" value="RuvC"/>
    <property type="match status" value="1"/>
</dbReference>
<evidence type="ECO:0000256" key="8">
    <source>
        <dbReference type="ARBA" id="ARBA00022842"/>
    </source>
</evidence>
<dbReference type="PRINTS" id="PR00696">
    <property type="entry name" value="RSOLVASERUVC"/>
</dbReference>
<dbReference type="GO" id="GO:0006310">
    <property type="term" value="P:DNA recombination"/>
    <property type="evidence" value="ECO:0007669"/>
    <property type="project" value="UniProtKB-UniRule"/>
</dbReference>
<evidence type="ECO:0000256" key="7">
    <source>
        <dbReference type="ARBA" id="ARBA00022801"/>
    </source>
</evidence>
<comment type="similarity">
    <text evidence="1 13">Belongs to the RuvC family.</text>
</comment>
<dbReference type="GO" id="GO:0008821">
    <property type="term" value="F:crossover junction DNA endonuclease activity"/>
    <property type="evidence" value="ECO:0007669"/>
    <property type="project" value="UniProtKB-UniRule"/>
</dbReference>
<dbReference type="FunFam" id="3.30.420.10:FF:000002">
    <property type="entry name" value="Crossover junction endodeoxyribonuclease RuvC"/>
    <property type="match status" value="1"/>
</dbReference>
<evidence type="ECO:0000256" key="6">
    <source>
        <dbReference type="ARBA" id="ARBA00022763"/>
    </source>
</evidence>
<accession>A0A0G4K9K3</accession>
<feature type="active site" evidence="13">
    <location>
        <position position="7"/>
    </location>
</feature>
<dbReference type="RefSeq" id="WP_048595520.1">
    <property type="nucleotide sequence ID" value="NZ_CVLB01000002.1"/>
</dbReference>
<feature type="active site" evidence="13">
    <location>
        <position position="138"/>
    </location>
</feature>
<dbReference type="EMBL" id="CVLB01000002">
    <property type="protein sequence ID" value="CRF34898.1"/>
    <property type="molecule type" value="Genomic_DNA"/>
</dbReference>
<evidence type="ECO:0000256" key="13">
    <source>
        <dbReference type="HAMAP-Rule" id="MF_00034"/>
    </source>
</evidence>
<keyword evidence="10 13" id="KW-0233">DNA recombination</keyword>
<evidence type="ECO:0000256" key="3">
    <source>
        <dbReference type="ARBA" id="ARBA00022722"/>
    </source>
</evidence>
<comment type="function">
    <text evidence="13">The RuvA-RuvB-RuvC complex processes Holliday junction (HJ) DNA during genetic recombination and DNA repair. Endonuclease that resolves HJ intermediates. Cleaves cruciform DNA by making single-stranded nicks across the HJ at symmetrical positions within the homologous arms, yielding a 5'-phosphate and a 3'-hydroxyl group; requires a central core of homology in the junction. The consensus cleavage sequence is 5'-(A/T)TT(C/G)-3'. Cleavage occurs on the 3'-side of the TT dinucleotide at the point of strand exchange. HJ branch migration catalyzed by RuvA-RuvB allows RuvC to scan DNA until it finds its consensus sequence, where it cleaves and resolves the cruciform DNA.</text>
</comment>
<evidence type="ECO:0000256" key="11">
    <source>
        <dbReference type="ARBA" id="ARBA00023204"/>
    </source>
</evidence>
<feature type="binding site" evidence="13">
    <location>
        <position position="138"/>
    </location>
    <ligand>
        <name>Mg(2+)</name>
        <dbReference type="ChEBI" id="CHEBI:18420"/>
        <label>1</label>
    </ligand>
</feature>
<dbReference type="OrthoDB" id="9805499at2"/>
<dbReference type="NCBIfam" id="NF000711">
    <property type="entry name" value="PRK00039.2-1"/>
    <property type="match status" value="1"/>
</dbReference>
<comment type="subcellular location">
    <subcellularLocation>
        <location evidence="13">Cytoplasm</location>
    </subcellularLocation>
</comment>
<feature type="active site" evidence="13">
    <location>
        <position position="67"/>
    </location>
</feature>
<keyword evidence="16" id="KW-1185">Reference proteome</keyword>
<evidence type="ECO:0000313" key="16">
    <source>
        <dbReference type="Proteomes" id="UP000043763"/>
    </source>
</evidence>
<keyword evidence="3 13" id="KW-0540">Nuclease</keyword>
<feature type="binding site" evidence="13">
    <location>
        <position position="67"/>
    </location>
    <ligand>
        <name>Mg(2+)</name>
        <dbReference type="ChEBI" id="CHEBI:18420"/>
        <label>2</label>
    </ligand>
</feature>
<keyword evidence="4 13" id="KW-0479">Metal-binding</keyword>
<evidence type="ECO:0000256" key="9">
    <source>
        <dbReference type="ARBA" id="ARBA00023125"/>
    </source>
</evidence>
<sequence length="160" mass="17926">MITLGIDPGFARCGYAFIEAKNSVYKIVDSGLIETFQNQEYNQRLSFIYTQLDELIKKYKPSNAAIEELFFSKNTKTAIKVAEARGVIILALTLNNIEFYEYKPKEVKSQITGNGNANKDAMMKMVNLFTGADIIQDDTADAVAIALAHASRNRIFNNIK</sequence>